<evidence type="ECO:0008006" key="4">
    <source>
        <dbReference type="Google" id="ProtNLM"/>
    </source>
</evidence>
<dbReference type="EMBL" id="JBJQND010000001">
    <property type="protein sequence ID" value="KAL3889314.1"/>
    <property type="molecule type" value="Genomic_DNA"/>
</dbReference>
<name>A0ABD3XUS6_SINWO</name>
<reference evidence="2 3" key="1">
    <citation type="submission" date="2024-11" db="EMBL/GenBank/DDBJ databases">
        <title>Chromosome-level genome assembly of the freshwater bivalve Anodonta woodiana.</title>
        <authorList>
            <person name="Chen X."/>
        </authorList>
    </citation>
    <scope>NUCLEOTIDE SEQUENCE [LARGE SCALE GENOMIC DNA]</scope>
    <source>
        <strain evidence="2">MN2024</strain>
        <tissue evidence="2">Gills</tissue>
    </source>
</reference>
<gene>
    <name evidence="1" type="ORF">ACJMK2_001658</name>
    <name evidence="2" type="ORF">ACJMK2_001665</name>
</gene>
<protein>
    <recommendedName>
        <fullName evidence="4">MULE transposase domain-containing protein</fullName>
    </recommendedName>
</protein>
<organism evidence="2 3">
    <name type="scientific">Sinanodonta woodiana</name>
    <name type="common">Chinese pond mussel</name>
    <name type="synonym">Anodonta woodiana</name>
    <dbReference type="NCBI Taxonomy" id="1069815"/>
    <lineage>
        <taxon>Eukaryota</taxon>
        <taxon>Metazoa</taxon>
        <taxon>Spiralia</taxon>
        <taxon>Lophotrochozoa</taxon>
        <taxon>Mollusca</taxon>
        <taxon>Bivalvia</taxon>
        <taxon>Autobranchia</taxon>
        <taxon>Heteroconchia</taxon>
        <taxon>Palaeoheterodonta</taxon>
        <taxon>Unionida</taxon>
        <taxon>Unionoidea</taxon>
        <taxon>Unionidae</taxon>
        <taxon>Unioninae</taxon>
        <taxon>Sinanodonta</taxon>
    </lineage>
</organism>
<proteinExistence type="predicted"/>
<dbReference type="Proteomes" id="UP001634394">
    <property type="component" value="Unassembled WGS sequence"/>
</dbReference>
<evidence type="ECO:0000313" key="2">
    <source>
        <dbReference type="EMBL" id="KAL3889321.1"/>
    </source>
</evidence>
<dbReference type="EMBL" id="JBJQND010000001">
    <property type="protein sequence ID" value="KAL3889321.1"/>
    <property type="molecule type" value="Genomic_DNA"/>
</dbReference>
<comment type="caution">
    <text evidence="2">The sequence shown here is derived from an EMBL/GenBank/DDBJ whole genome shotgun (WGS) entry which is preliminary data.</text>
</comment>
<sequence length="108" mass="12428">MLHWNGRRHNYFRLISHLRGALDIEIKNVEILIGTDDEKAMVNAIDLAFPDCKRNLCTKHITYILIRQMTEKIPKTTKERTCIVETIFGPNGVATANDSATFDERNQI</sequence>
<accession>A0ABD3XUS6</accession>
<dbReference type="AlphaFoldDB" id="A0ABD3XUS6"/>
<keyword evidence="3" id="KW-1185">Reference proteome</keyword>
<evidence type="ECO:0000313" key="3">
    <source>
        <dbReference type="Proteomes" id="UP001634394"/>
    </source>
</evidence>
<evidence type="ECO:0000313" key="1">
    <source>
        <dbReference type="EMBL" id="KAL3889314.1"/>
    </source>
</evidence>